<dbReference type="PANTHER" id="PTHR16172">
    <property type="entry name" value="MAJOR FACILITATOR SUPERFAMILY DOMAIN-CONTAINING PROTEIN 6-LIKE"/>
    <property type="match status" value="1"/>
</dbReference>
<gene>
    <name evidence="9" type="ORF">DFA_11590</name>
</gene>
<feature type="region of interest" description="Disordered" evidence="6">
    <location>
        <begin position="615"/>
        <end position="649"/>
    </location>
</feature>
<feature type="transmembrane region" description="Helical" evidence="7">
    <location>
        <begin position="573"/>
        <end position="597"/>
    </location>
</feature>
<feature type="transmembrane region" description="Helical" evidence="7">
    <location>
        <begin position="135"/>
        <end position="153"/>
    </location>
</feature>
<protein>
    <recommendedName>
        <fullName evidence="8">Major facilitator superfamily (MFS) profile domain-containing protein</fullName>
    </recommendedName>
</protein>
<feature type="transmembrane region" description="Helical" evidence="7">
    <location>
        <begin position="74"/>
        <end position="96"/>
    </location>
</feature>
<dbReference type="Pfam" id="PF12832">
    <property type="entry name" value="MFS_1_like"/>
    <property type="match status" value="1"/>
</dbReference>
<dbReference type="GO" id="GO:0022857">
    <property type="term" value="F:transmembrane transporter activity"/>
    <property type="evidence" value="ECO:0007669"/>
    <property type="project" value="InterPro"/>
</dbReference>
<feature type="transmembrane region" description="Helical" evidence="7">
    <location>
        <begin position="546"/>
        <end position="567"/>
    </location>
</feature>
<accession>F4QDN2</accession>
<feature type="transmembrane region" description="Helical" evidence="7">
    <location>
        <begin position="199"/>
        <end position="216"/>
    </location>
</feature>
<feature type="domain" description="Major facilitator superfamily (MFS) profile" evidence="8">
    <location>
        <begin position="414"/>
        <end position="649"/>
    </location>
</feature>
<feature type="compositionally biased region" description="Low complexity" evidence="6">
    <location>
        <begin position="317"/>
        <end position="330"/>
    </location>
</feature>
<evidence type="ECO:0000256" key="4">
    <source>
        <dbReference type="ARBA" id="ARBA00022989"/>
    </source>
</evidence>
<feature type="transmembrane region" description="Helical" evidence="7">
    <location>
        <begin position="415"/>
        <end position="440"/>
    </location>
</feature>
<proteinExistence type="inferred from homology"/>
<evidence type="ECO:0000256" key="5">
    <source>
        <dbReference type="ARBA" id="ARBA00023136"/>
    </source>
</evidence>
<dbReference type="OrthoDB" id="19737at2759"/>
<feature type="transmembrane region" description="Helical" evidence="7">
    <location>
        <begin position="480"/>
        <end position="499"/>
    </location>
</feature>
<feature type="region of interest" description="Disordered" evidence="6">
    <location>
        <begin position="282"/>
        <end position="343"/>
    </location>
</feature>
<feature type="transmembrane region" description="Helical" evidence="7">
    <location>
        <begin position="102"/>
        <end position="123"/>
    </location>
</feature>
<dbReference type="EMBL" id="GL883029">
    <property type="protein sequence ID" value="EGG13829.1"/>
    <property type="molecule type" value="Genomic_DNA"/>
</dbReference>
<dbReference type="PROSITE" id="PS50850">
    <property type="entry name" value="MFS"/>
    <property type="match status" value="1"/>
</dbReference>
<comment type="subcellular location">
    <subcellularLocation>
        <location evidence="1">Membrane</location>
        <topology evidence="1">Multi-pass membrane protein</topology>
    </subcellularLocation>
</comment>
<dbReference type="GO" id="GO:0016020">
    <property type="term" value="C:membrane"/>
    <property type="evidence" value="ECO:0007669"/>
    <property type="project" value="UniProtKB-SubCell"/>
</dbReference>
<evidence type="ECO:0000256" key="6">
    <source>
        <dbReference type="SAM" id="MobiDB-lite"/>
    </source>
</evidence>
<sequence>MDDDDDGLDNIIQVELAPTLFTINYFKVFKKQYYYYYYCLLRVVAVTESSTSTTTMGVKSDLATFFTSYVSCKVIYFLEFAFLSCFLPYITIYLKVGAMMEPWYIGILTSLIPFMSFIFTPLWTLVTDKYNNHRVVLIVSCLMTGLFLGLLLLVGSNVIGVFFATLCYAIAASPISALIDFLVIQKLDTDRQMYGQQRLWGAISWGIISFTTGYLIDIFENIHLIIYCYILWMLVFVTVVFFLNFKSTTAKLFQQIKNLEVIDSSKNLLNLLSTNIHSSISNNNSANSSNSDLSTIGSGVSTPNMNQEEEYGHHRLSPTSSSSSTSSLSSAFEEGGGEDRRPQMVVEITTATMMEDSDMTKKQQKRSLLEESEKMDMEDIDILDGADESGLTGESDNNKVSMRVVLKGVIHNTPFMLFLFAIMISGMAQTIISNFLFLFLKDHLQASTILLGATLPFTVIMELPFFFFGKVLLERIGVKWMIAIGHIAFIVRLVAYNIFTIPGISPWWVMPIETLHGVAFAAIWTAGIEYSSLMAEKGYQATYQGIFASINGGLGSGLGSIIGGFIYQHIGPFALWRFAACATTMSLVIFLITSIYFNPDKISKKFQHVEGSSTFDQEAEEDNIQLEPYQTRGEGGVHDNQHDDEELKV</sequence>
<evidence type="ECO:0000256" key="3">
    <source>
        <dbReference type="ARBA" id="ARBA00022692"/>
    </source>
</evidence>
<dbReference type="InterPro" id="IPR020846">
    <property type="entry name" value="MFS_dom"/>
</dbReference>
<feature type="compositionally biased region" description="Basic and acidic residues" evidence="6">
    <location>
        <begin position="635"/>
        <end position="649"/>
    </location>
</feature>
<keyword evidence="10" id="KW-1185">Reference proteome</keyword>
<dbReference type="InterPro" id="IPR036259">
    <property type="entry name" value="MFS_trans_sf"/>
</dbReference>
<reference evidence="10" key="1">
    <citation type="journal article" date="2011" name="Genome Res.">
        <title>Phylogeny-wide analysis of social amoeba genomes highlights ancient origins for complex intercellular communication.</title>
        <authorList>
            <person name="Heidel A.J."/>
            <person name="Lawal H.M."/>
            <person name="Felder M."/>
            <person name="Schilde C."/>
            <person name="Helps N.R."/>
            <person name="Tunggal B."/>
            <person name="Rivero F."/>
            <person name="John U."/>
            <person name="Schleicher M."/>
            <person name="Eichinger L."/>
            <person name="Platzer M."/>
            <person name="Noegel A.A."/>
            <person name="Schaap P."/>
            <person name="Gloeckner G."/>
        </authorList>
    </citation>
    <scope>NUCLEOTIDE SEQUENCE [LARGE SCALE GENOMIC DNA]</scope>
    <source>
        <strain evidence="10">SH3</strain>
    </source>
</reference>
<feature type="transmembrane region" description="Helical" evidence="7">
    <location>
        <begin position="159"/>
        <end position="179"/>
    </location>
</feature>
<name>F4QDN2_CACFS</name>
<feature type="compositionally biased region" description="Polar residues" evidence="6">
    <location>
        <begin position="295"/>
        <end position="306"/>
    </location>
</feature>
<dbReference type="RefSeq" id="XP_004350537.1">
    <property type="nucleotide sequence ID" value="XM_004350486.1"/>
</dbReference>
<dbReference type="InterPro" id="IPR024989">
    <property type="entry name" value="MFS_assoc_dom"/>
</dbReference>
<feature type="transmembrane region" description="Helical" evidence="7">
    <location>
        <begin position="222"/>
        <end position="245"/>
    </location>
</feature>
<evidence type="ECO:0000256" key="7">
    <source>
        <dbReference type="SAM" id="Phobius"/>
    </source>
</evidence>
<dbReference type="Gene3D" id="1.20.1250.20">
    <property type="entry name" value="MFS general substrate transporter like domains"/>
    <property type="match status" value="2"/>
</dbReference>
<dbReference type="GeneID" id="14865699"/>
<dbReference type="OMA" id="FACQGSA"/>
<feature type="transmembrane region" description="Helical" evidence="7">
    <location>
        <begin position="505"/>
        <end position="526"/>
    </location>
</feature>
<dbReference type="AlphaFoldDB" id="F4QDN2"/>
<organism evidence="9 10">
    <name type="scientific">Cavenderia fasciculata</name>
    <name type="common">Slime mold</name>
    <name type="synonym">Dictyostelium fasciculatum</name>
    <dbReference type="NCBI Taxonomy" id="261658"/>
    <lineage>
        <taxon>Eukaryota</taxon>
        <taxon>Amoebozoa</taxon>
        <taxon>Evosea</taxon>
        <taxon>Eumycetozoa</taxon>
        <taxon>Dictyostelia</taxon>
        <taxon>Acytosteliales</taxon>
        <taxon>Cavenderiaceae</taxon>
        <taxon>Cavenderia</taxon>
    </lineage>
</organism>
<dbReference type="Proteomes" id="UP000007797">
    <property type="component" value="Unassembled WGS sequence"/>
</dbReference>
<comment type="similarity">
    <text evidence="2">Belongs to the major facilitator superfamily. MFSD6 family.</text>
</comment>
<evidence type="ECO:0000259" key="8">
    <source>
        <dbReference type="PROSITE" id="PS50850"/>
    </source>
</evidence>
<evidence type="ECO:0000256" key="2">
    <source>
        <dbReference type="ARBA" id="ARBA00005241"/>
    </source>
</evidence>
<feature type="compositionally biased region" description="Low complexity" evidence="6">
    <location>
        <begin position="282"/>
        <end position="294"/>
    </location>
</feature>
<dbReference type="InterPro" id="IPR051717">
    <property type="entry name" value="MFS_MFSD6"/>
</dbReference>
<keyword evidence="4 7" id="KW-1133">Transmembrane helix</keyword>
<dbReference type="PANTHER" id="PTHR16172:SF41">
    <property type="entry name" value="MAJOR FACILITATOR SUPERFAMILY DOMAIN-CONTAINING PROTEIN 6-LIKE"/>
    <property type="match status" value="1"/>
</dbReference>
<evidence type="ECO:0000313" key="9">
    <source>
        <dbReference type="EMBL" id="EGG13829.1"/>
    </source>
</evidence>
<keyword evidence="5 7" id="KW-0472">Membrane</keyword>
<keyword evidence="3 7" id="KW-0812">Transmembrane</keyword>
<feature type="transmembrane region" description="Helical" evidence="7">
    <location>
        <begin position="446"/>
        <end position="468"/>
    </location>
</feature>
<dbReference type="SUPFAM" id="SSF103473">
    <property type="entry name" value="MFS general substrate transporter"/>
    <property type="match status" value="1"/>
</dbReference>
<evidence type="ECO:0000256" key="1">
    <source>
        <dbReference type="ARBA" id="ARBA00004141"/>
    </source>
</evidence>
<dbReference type="KEGG" id="dfa:DFA_11590"/>
<evidence type="ECO:0000313" key="10">
    <source>
        <dbReference type="Proteomes" id="UP000007797"/>
    </source>
</evidence>